<protein>
    <submittedName>
        <fullName evidence="1">Uncharacterized protein</fullName>
    </submittedName>
</protein>
<organism evidence="1">
    <name type="scientific">Anguilla anguilla</name>
    <name type="common">European freshwater eel</name>
    <name type="synonym">Muraena anguilla</name>
    <dbReference type="NCBI Taxonomy" id="7936"/>
    <lineage>
        <taxon>Eukaryota</taxon>
        <taxon>Metazoa</taxon>
        <taxon>Chordata</taxon>
        <taxon>Craniata</taxon>
        <taxon>Vertebrata</taxon>
        <taxon>Euteleostomi</taxon>
        <taxon>Actinopterygii</taxon>
        <taxon>Neopterygii</taxon>
        <taxon>Teleostei</taxon>
        <taxon>Anguilliformes</taxon>
        <taxon>Anguillidae</taxon>
        <taxon>Anguilla</taxon>
    </lineage>
</organism>
<evidence type="ECO:0000313" key="1">
    <source>
        <dbReference type="EMBL" id="JAH03507.1"/>
    </source>
</evidence>
<sequence>MYEVISYDRLNFRLSVRNEVKSVEKRYCKDRICASNEVWLLACPMTRTGKYTCLTGK</sequence>
<name>A0A0E9PGU9_ANGAN</name>
<dbReference type="EMBL" id="GBXM01105070">
    <property type="protein sequence ID" value="JAH03507.1"/>
    <property type="molecule type" value="Transcribed_RNA"/>
</dbReference>
<dbReference type="AlphaFoldDB" id="A0A0E9PGU9"/>
<reference evidence="1" key="2">
    <citation type="journal article" date="2015" name="Fish Shellfish Immunol.">
        <title>Early steps in the European eel (Anguilla anguilla)-Vibrio vulnificus interaction in the gills: Role of the RtxA13 toxin.</title>
        <authorList>
            <person name="Callol A."/>
            <person name="Pajuelo D."/>
            <person name="Ebbesson L."/>
            <person name="Teles M."/>
            <person name="MacKenzie S."/>
            <person name="Amaro C."/>
        </authorList>
    </citation>
    <scope>NUCLEOTIDE SEQUENCE</scope>
</reference>
<proteinExistence type="predicted"/>
<accession>A0A0E9PGU9</accession>
<reference evidence="1" key="1">
    <citation type="submission" date="2014-11" db="EMBL/GenBank/DDBJ databases">
        <authorList>
            <person name="Amaro Gonzalez C."/>
        </authorList>
    </citation>
    <scope>NUCLEOTIDE SEQUENCE</scope>
</reference>